<dbReference type="EMBL" id="JABANO010029434">
    <property type="protein sequence ID" value="KAF4713535.1"/>
    <property type="molecule type" value="Genomic_DNA"/>
</dbReference>
<name>A0A7J6QYM3_PEROL</name>
<keyword evidence="2" id="KW-1185">Reference proteome</keyword>
<reference evidence="1 2" key="1">
    <citation type="submission" date="2020-04" db="EMBL/GenBank/DDBJ databases">
        <title>Perkinsus olseni comparative genomics.</title>
        <authorList>
            <person name="Bogema D.R."/>
        </authorList>
    </citation>
    <scope>NUCLEOTIDE SEQUENCE [LARGE SCALE GENOMIC DNA]</scope>
    <source>
        <strain evidence="1 2">ATCC PRA-207</strain>
    </source>
</reference>
<sequence length="155" mass="17244">CGPLILNTTQRIDLMVAEAAYRAFYGDDKANPPPNVVVVMDDFLLSGSEKTGFRCPDDKRTRWNESCAVRWLGGYWKWSAQKGELSLSRPEVSFVKDFPQAKSSVSLSKRQVFKYGGQFIGISCGVGETLARSHADCARVLASRTEAWDQKGGDW</sequence>
<evidence type="ECO:0000313" key="2">
    <source>
        <dbReference type="Proteomes" id="UP000553632"/>
    </source>
</evidence>
<proteinExistence type="predicted"/>
<feature type="non-terminal residue" evidence="1">
    <location>
        <position position="1"/>
    </location>
</feature>
<dbReference type="AlphaFoldDB" id="A0A7J6QYM3"/>
<protein>
    <submittedName>
        <fullName evidence="1">Uncharacterized protein</fullName>
    </submittedName>
</protein>
<evidence type="ECO:0000313" key="1">
    <source>
        <dbReference type="EMBL" id="KAF4713535.1"/>
    </source>
</evidence>
<comment type="caution">
    <text evidence="1">The sequence shown here is derived from an EMBL/GenBank/DDBJ whole genome shotgun (WGS) entry which is preliminary data.</text>
</comment>
<dbReference type="Proteomes" id="UP000553632">
    <property type="component" value="Unassembled WGS sequence"/>
</dbReference>
<organism evidence="1 2">
    <name type="scientific">Perkinsus olseni</name>
    <name type="common">Perkinsus atlanticus</name>
    <dbReference type="NCBI Taxonomy" id="32597"/>
    <lineage>
        <taxon>Eukaryota</taxon>
        <taxon>Sar</taxon>
        <taxon>Alveolata</taxon>
        <taxon>Perkinsozoa</taxon>
        <taxon>Perkinsea</taxon>
        <taxon>Perkinsida</taxon>
        <taxon>Perkinsidae</taxon>
        <taxon>Perkinsus</taxon>
    </lineage>
</organism>
<accession>A0A7J6QYM3</accession>
<feature type="non-terminal residue" evidence="1">
    <location>
        <position position="155"/>
    </location>
</feature>
<gene>
    <name evidence="1" type="ORF">FOZ63_021810</name>
</gene>